<protein>
    <submittedName>
        <fullName evidence="2">Transposase, IS605 OrfB family protein</fullName>
    </submittedName>
</protein>
<dbReference type="AlphaFoldDB" id="M0BDK0"/>
<evidence type="ECO:0000313" key="2">
    <source>
        <dbReference type="EMBL" id="ELZ08542.1"/>
    </source>
</evidence>
<reference evidence="2 3" key="1">
    <citation type="journal article" date="2014" name="PLoS Genet.">
        <title>Phylogenetically driven sequencing of extremely halophilic archaea reveals strategies for static and dynamic osmo-response.</title>
        <authorList>
            <person name="Becker E.A."/>
            <person name="Seitzer P.M."/>
            <person name="Tritt A."/>
            <person name="Larsen D."/>
            <person name="Krusor M."/>
            <person name="Yao A.I."/>
            <person name="Wu D."/>
            <person name="Madern D."/>
            <person name="Eisen J.A."/>
            <person name="Darling A.E."/>
            <person name="Facciotti M.T."/>
        </authorList>
    </citation>
    <scope>NUCLEOTIDE SEQUENCE [LARGE SCALE GENOMIC DNA]</scope>
    <source>
        <strain evidence="2 3">JCM 14624</strain>
    </source>
</reference>
<accession>M0BDK0</accession>
<feature type="region of interest" description="Disordered" evidence="1">
    <location>
        <begin position="37"/>
        <end position="69"/>
    </location>
</feature>
<comment type="caution">
    <text evidence="2">The sequence shown here is derived from an EMBL/GenBank/DDBJ whole genome shotgun (WGS) entry which is preliminary data.</text>
</comment>
<evidence type="ECO:0000256" key="1">
    <source>
        <dbReference type="SAM" id="MobiDB-lite"/>
    </source>
</evidence>
<keyword evidence="3" id="KW-1185">Reference proteome</keyword>
<dbReference type="Proteomes" id="UP000011560">
    <property type="component" value="Unassembled WGS sequence"/>
</dbReference>
<name>M0BDK0_9EURY</name>
<dbReference type="EMBL" id="AOIQ01000021">
    <property type="protein sequence ID" value="ELZ08542.1"/>
    <property type="molecule type" value="Genomic_DNA"/>
</dbReference>
<organism evidence="2 3">
    <name type="scientific">Halovivax asiaticus JCM 14624</name>
    <dbReference type="NCBI Taxonomy" id="1227490"/>
    <lineage>
        <taxon>Archaea</taxon>
        <taxon>Methanobacteriati</taxon>
        <taxon>Methanobacteriota</taxon>
        <taxon>Stenosarchaea group</taxon>
        <taxon>Halobacteria</taxon>
        <taxon>Halobacteriales</taxon>
        <taxon>Natrialbaceae</taxon>
        <taxon>Halovivax</taxon>
    </lineage>
</organism>
<proteinExistence type="predicted"/>
<evidence type="ECO:0000313" key="3">
    <source>
        <dbReference type="Proteomes" id="UP000011560"/>
    </source>
</evidence>
<sequence>MADRHADLKRKRRDFPYRLSASDSQVYDFLAVDNLDATAVDDRPGNPRKRTGTASGPFLRTRVSTDKPL</sequence>
<gene>
    <name evidence="2" type="ORF">C479_14423</name>
</gene>